<dbReference type="PROSITE" id="PS50125">
    <property type="entry name" value="GUANYLATE_CYCLASE_2"/>
    <property type="match status" value="1"/>
</dbReference>
<dbReference type="GO" id="GO:0009190">
    <property type="term" value="P:cyclic nucleotide biosynthetic process"/>
    <property type="evidence" value="ECO:0007669"/>
    <property type="project" value="InterPro"/>
</dbReference>
<evidence type="ECO:0000256" key="2">
    <source>
        <dbReference type="PROSITE-ProRule" id="PRU00169"/>
    </source>
</evidence>
<dbReference type="InterPro" id="IPR011006">
    <property type="entry name" value="CheY-like_superfamily"/>
</dbReference>
<keyword evidence="3" id="KW-0812">Transmembrane</keyword>
<dbReference type="AlphaFoldDB" id="D2KQB9"/>
<accession>D2KQB9</accession>
<evidence type="ECO:0000256" key="1">
    <source>
        <dbReference type="ARBA" id="ARBA00022553"/>
    </source>
</evidence>
<dbReference type="InterPro" id="IPR001789">
    <property type="entry name" value="Sig_transdc_resp-reg_receiver"/>
</dbReference>
<feature type="transmembrane region" description="Helical" evidence="3">
    <location>
        <begin position="117"/>
        <end position="134"/>
    </location>
</feature>
<dbReference type="PANTHER" id="PTHR45339">
    <property type="entry name" value="HYBRID SIGNAL TRANSDUCTION HISTIDINE KINASE J"/>
    <property type="match status" value="1"/>
</dbReference>
<comment type="caution">
    <text evidence="2">Lacks conserved residue(s) required for the propagation of feature annotation.</text>
</comment>
<feature type="modified residue" description="4-aspartylphosphate" evidence="2">
    <location>
        <position position="654"/>
    </location>
</feature>
<evidence type="ECO:0000259" key="5">
    <source>
        <dbReference type="PROSITE" id="PS50110"/>
    </source>
</evidence>
<dbReference type="PANTHER" id="PTHR45339:SF5">
    <property type="entry name" value="HISTIDINE KINASE"/>
    <property type="match status" value="1"/>
</dbReference>
<feature type="domain" description="Response regulatory" evidence="5">
    <location>
        <begin position="761"/>
        <end position="879"/>
    </location>
</feature>
<dbReference type="SUPFAM" id="SSF55073">
    <property type="entry name" value="Nucleotide cyclase"/>
    <property type="match status" value="1"/>
</dbReference>
<dbReference type="CDD" id="cd07302">
    <property type="entry name" value="CHD"/>
    <property type="match status" value="1"/>
</dbReference>
<dbReference type="GO" id="GO:0000160">
    <property type="term" value="P:phosphorelay signal transduction system"/>
    <property type="evidence" value="ECO:0007669"/>
    <property type="project" value="InterPro"/>
</dbReference>
<evidence type="ECO:0000256" key="3">
    <source>
        <dbReference type="SAM" id="Phobius"/>
    </source>
</evidence>
<feature type="transmembrane region" description="Helical" evidence="3">
    <location>
        <begin position="154"/>
        <end position="172"/>
    </location>
</feature>
<feature type="domain" description="Histidine kinase" evidence="4">
    <location>
        <begin position="315"/>
        <end position="558"/>
    </location>
</feature>
<dbReference type="Pfam" id="PF00211">
    <property type="entry name" value="Guanylate_cyc"/>
    <property type="match status" value="1"/>
</dbReference>
<dbReference type="EMBL" id="GU253889">
    <property type="protein sequence ID" value="ADA79516.1"/>
    <property type="molecule type" value="mRNA"/>
</dbReference>
<dbReference type="InterPro" id="IPR001054">
    <property type="entry name" value="A/G_cyclase"/>
</dbReference>
<dbReference type="PROSITE" id="PS50110">
    <property type="entry name" value="RESPONSE_REGULATORY"/>
    <property type="match status" value="2"/>
</dbReference>
<dbReference type="Pfam" id="PF00072">
    <property type="entry name" value="Response_reg"/>
    <property type="match status" value="1"/>
</dbReference>
<protein>
    <submittedName>
        <fullName evidence="7">Adenylate cyclase B</fullName>
    </submittedName>
</protein>
<proteinExistence type="evidence at transcript level"/>
<reference evidence="7" key="1">
    <citation type="submission" date="2009-12" db="EMBL/GenBank/DDBJ databases">
        <authorList>
            <person name="Sinclair J."/>
            <person name="Schilde C."/>
            <person name="Schaap P."/>
        </authorList>
    </citation>
    <scope>NUCLEOTIDE SEQUENCE</scope>
    <source>
        <strain evidence="7">Neff</strain>
    </source>
</reference>
<dbReference type="InterPro" id="IPR003594">
    <property type="entry name" value="HATPase_dom"/>
</dbReference>
<dbReference type="Pfam" id="PF02518">
    <property type="entry name" value="HATPase_c"/>
    <property type="match status" value="1"/>
</dbReference>
<evidence type="ECO:0000313" key="7">
    <source>
        <dbReference type="EMBL" id="ADA79516.1"/>
    </source>
</evidence>
<dbReference type="SMART" id="SM00387">
    <property type="entry name" value="HATPase_c"/>
    <property type="match status" value="1"/>
</dbReference>
<dbReference type="InterPro" id="IPR029787">
    <property type="entry name" value="Nucleotide_cyclase"/>
</dbReference>
<dbReference type="VEuPathDB" id="AmoebaDB:ACA1_114930"/>
<dbReference type="SUPFAM" id="SSF55874">
    <property type="entry name" value="ATPase domain of HSP90 chaperone/DNA topoisomerase II/histidine kinase"/>
    <property type="match status" value="1"/>
</dbReference>
<feature type="domain" description="Response regulatory" evidence="5">
    <location>
        <begin position="600"/>
        <end position="721"/>
    </location>
</feature>
<name>D2KQB9_ACACA</name>
<dbReference type="Gene3D" id="3.30.70.1230">
    <property type="entry name" value="Nucleotide cyclase"/>
    <property type="match status" value="1"/>
</dbReference>
<keyword evidence="3" id="KW-0472">Membrane</keyword>
<dbReference type="InterPro" id="IPR036890">
    <property type="entry name" value="HATPase_C_sf"/>
</dbReference>
<gene>
    <name evidence="7" type="primary">AcrA</name>
</gene>
<dbReference type="SMART" id="SM00044">
    <property type="entry name" value="CYCc"/>
    <property type="match status" value="1"/>
</dbReference>
<dbReference type="Gene3D" id="3.40.50.2300">
    <property type="match status" value="2"/>
</dbReference>
<keyword evidence="3" id="KW-1133">Transmembrane helix</keyword>
<sequence length="1218" mass="131324">MASGVEGLDVALHTPHHDFANGAASLHRVEPPSLHHEQHEMMLMAAATAAISKLTMMGAWVGAGVSLGAGVCVMALLLLGRRPQGADGAHGVVPLLMLLPLLLLLPAAPALGFTRHAVLGVGLCLASVSCLLGGRTANVAPLLGLQASRGVERALAFVGLAAGVGAVISATAASASGILPTIYAPLLAALLLVCRVRPLVGASPMLDDVVSRVGETVARSALLKKWEAKLGSGGLVVAAWAALQMVAECVGWVVGGGSASTAFVVSALAADIAAATLAIVAACHFTIPSIDFDQQLEASVELQAALAEKTSLLARISQRIQSPSNEILQRMHDLLATKLVGEQKAYAVDVQNCALSLLDTSNDVAKLLHVSYRPGEFVMRQTAPFVIRDLVEEALRTAAPAVNMNKIDLSYSIEPNIPVKVIGEKESVREILLQLLSNAVAFTKRGEIRVKVSRADAADVAYTSDDQTTPSDEVTLTFVVSDTGKGMSPEKRRSICNLLFSPAAALPLDHKDLPRGSRTGLGLYVCHKLVRTSLRGDMRIESQPGNGTQVYFSGRFTALPGEEEEEAASTGDAAADAVKRVEFNRRREYEDEDDDLRGLRILAVDDSEGVRTFIEEELKALGCHILCTGDGTHAIRQLRFAAANKTPYNLLLLDYHLSAGDGLWVVSTVREQKDLASLRIAVMVSPAEASRFAHGRTRGVHYTLLKPLRLSDLLSVVRAAYYQESVDEMDMRRKMAATPAEAFGSDERALIQDMGVDLGLEVLVVAEDPETVARIRDLAKRNGHKASTLQDAIALLSQLPLKPYDALVMGTDAKTSRVVEVVRAIRSREIPSLYRMPIVVISARPSHHEKFACHAAGVDRYLGKGQGMEEEILALLNEIQSHRESPSSPAPLISHPPIPSVPIASARRGSLWGLPNPPPMMTSRLEQVQKILSVFVPQQFQELIAPSGVESVELGDAVCKSITIFFSDIRDFTSITEAMYVNEVMEFLNTYLAFAVPAIAEEGGFVDKFIGDAIMAIFAQGSPEEQANASVRAAVRMLHDLDYCNTSAGLVNAETGIGINTGKVIMGVVGTETRMEPTVLGDAVNLASRTEALCKKYGARILITEHTKEKMALGAEQFTIRLIDHVTVKGKSQSCRIYEVVDGDKDEVREQKERILRPYHEALLLFTDGKFAEARDKFEECLALRPDDKPCLIYVERCTELLADPPSTWDGIYHLVNK</sequence>
<evidence type="ECO:0000259" key="6">
    <source>
        <dbReference type="PROSITE" id="PS50125"/>
    </source>
</evidence>
<dbReference type="SUPFAM" id="SSF52172">
    <property type="entry name" value="CheY-like"/>
    <property type="match status" value="2"/>
</dbReference>
<reference evidence="7" key="2">
    <citation type="submission" date="2010-01" db="EMBL/GenBank/DDBJ databases">
        <title>Functional dissection of adenylate cyclase B, a deeply conserved inducer of spore encapsulation.</title>
        <authorList>
            <person name="Chen Z.-H."/>
            <person name="Schilde C."/>
            <person name="Schaap P."/>
        </authorList>
    </citation>
    <scope>NUCLEOTIDE SEQUENCE</scope>
    <source>
        <strain evidence="7">Neff</strain>
    </source>
</reference>
<feature type="domain" description="Guanylate cyclase" evidence="6">
    <location>
        <begin position="963"/>
        <end position="1091"/>
    </location>
</feature>
<dbReference type="Gene3D" id="3.30.565.10">
    <property type="entry name" value="Histidine kinase-like ATPase, C-terminal domain"/>
    <property type="match status" value="1"/>
</dbReference>
<organism evidence="7">
    <name type="scientific">Acanthamoeba castellanii</name>
    <name type="common">Amoeba</name>
    <dbReference type="NCBI Taxonomy" id="5755"/>
    <lineage>
        <taxon>Eukaryota</taxon>
        <taxon>Amoebozoa</taxon>
        <taxon>Discosea</taxon>
        <taxon>Longamoebia</taxon>
        <taxon>Centramoebida</taxon>
        <taxon>Acanthamoebidae</taxon>
        <taxon>Acanthamoeba</taxon>
    </lineage>
</organism>
<feature type="transmembrane region" description="Helical" evidence="3">
    <location>
        <begin position="59"/>
        <end position="79"/>
    </location>
</feature>
<keyword evidence="1 2" id="KW-0597">Phosphoprotein</keyword>
<dbReference type="PROSITE" id="PS50109">
    <property type="entry name" value="HIS_KIN"/>
    <property type="match status" value="1"/>
</dbReference>
<dbReference type="CDD" id="cd00156">
    <property type="entry name" value="REC"/>
    <property type="match status" value="1"/>
</dbReference>
<dbReference type="InterPro" id="IPR005467">
    <property type="entry name" value="His_kinase_dom"/>
</dbReference>
<evidence type="ECO:0000259" key="4">
    <source>
        <dbReference type="PROSITE" id="PS50109"/>
    </source>
</evidence>
<feature type="transmembrane region" description="Helical" evidence="3">
    <location>
        <begin position="91"/>
        <end position="111"/>
    </location>
</feature>
<feature type="transmembrane region" description="Helical" evidence="3">
    <location>
        <begin position="234"/>
        <end position="255"/>
    </location>
</feature>
<feature type="transmembrane region" description="Helical" evidence="3">
    <location>
        <begin position="261"/>
        <end position="287"/>
    </location>
</feature>
<dbReference type="SMART" id="SM00448">
    <property type="entry name" value="REC"/>
    <property type="match status" value="2"/>
</dbReference>